<dbReference type="RefSeq" id="XP_005767274.1">
    <property type="nucleotide sequence ID" value="XM_005767217.1"/>
</dbReference>
<keyword evidence="3" id="KW-0808">Transferase</keyword>
<evidence type="ECO:0000256" key="3">
    <source>
        <dbReference type="ARBA" id="ARBA00022679"/>
    </source>
</evidence>
<comment type="catalytic activity">
    <reaction evidence="8">
        <text>L-seryl-[protein] + ATP = O-phospho-L-seryl-[protein] + ADP + H(+)</text>
        <dbReference type="Rhea" id="RHEA:17989"/>
        <dbReference type="Rhea" id="RHEA-COMP:9863"/>
        <dbReference type="Rhea" id="RHEA-COMP:11604"/>
        <dbReference type="ChEBI" id="CHEBI:15378"/>
        <dbReference type="ChEBI" id="CHEBI:29999"/>
        <dbReference type="ChEBI" id="CHEBI:30616"/>
        <dbReference type="ChEBI" id="CHEBI:83421"/>
        <dbReference type="ChEBI" id="CHEBI:456216"/>
        <dbReference type="EC" id="2.7.11.1"/>
    </reaction>
</comment>
<feature type="region of interest" description="Disordered" evidence="9">
    <location>
        <begin position="1"/>
        <end position="26"/>
    </location>
</feature>
<evidence type="ECO:0000256" key="6">
    <source>
        <dbReference type="ARBA" id="ARBA00022840"/>
    </source>
</evidence>
<organism evidence="11 12">
    <name type="scientific">Emiliania huxleyi (strain CCMP1516)</name>
    <dbReference type="NCBI Taxonomy" id="280463"/>
    <lineage>
        <taxon>Eukaryota</taxon>
        <taxon>Haptista</taxon>
        <taxon>Haptophyta</taxon>
        <taxon>Prymnesiophyceae</taxon>
        <taxon>Isochrysidales</taxon>
        <taxon>Noelaerhabdaceae</taxon>
        <taxon>Emiliania</taxon>
    </lineage>
</organism>
<reference evidence="12" key="1">
    <citation type="journal article" date="2013" name="Nature">
        <title>Pan genome of the phytoplankton Emiliania underpins its global distribution.</title>
        <authorList>
            <person name="Read B.A."/>
            <person name="Kegel J."/>
            <person name="Klute M.J."/>
            <person name="Kuo A."/>
            <person name="Lefebvre S.C."/>
            <person name="Maumus F."/>
            <person name="Mayer C."/>
            <person name="Miller J."/>
            <person name="Monier A."/>
            <person name="Salamov A."/>
            <person name="Young J."/>
            <person name="Aguilar M."/>
            <person name="Claverie J.M."/>
            <person name="Frickenhaus S."/>
            <person name="Gonzalez K."/>
            <person name="Herman E.K."/>
            <person name="Lin Y.C."/>
            <person name="Napier J."/>
            <person name="Ogata H."/>
            <person name="Sarno A.F."/>
            <person name="Shmutz J."/>
            <person name="Schroeder D."/>
            <person name="de Vargas C."/>
            <person name="Verret F."/>
            <person name="von Dassow P."/>
            <person name="Valentin K."/>
            <person name="Van de Peer Y."/>
            <person name="Wheeler G."/>
            <person name="Dacks J.B."/>
            <person name="Delwiche C.F."/>
            <person name="Dyhrman S.T."/>
            <person name="Glockner G."/>
            <person name="John U."/>
            <person name="Richards T."/>
            <person name="Worden A.Z."/>
            <person name="Zhang X."/>
            <person name="Grigoriev I.V."/>
            <person name="Allen A.E."/>
            <person name="Bidle K."/>
            <person name="Borodovsky M."/>
            <person name="Bowler C."/>
            <person name="Brownlee C."/>
            <person name="Cock J.M."/>
            <person name="Elias M."/>
            <person name="Gladyshev V.N."/>
            <person name="Groth M."/>
            <person name="Guda C."/>
            <person name="Hadaegh A."/>
            <person name="Iglesias-Rodriguez M.D."/>
            <person name="Jenkins J."/>
            <person name="Jones B.M."/>
            <person name="Lawson T."/>
            <person name="Leese F."/>
            <person name="Lindquist E."/>
            <person name="Lobanov A."/>
            <person name="Lomsadze A."/>
            <person name="Malik S.B."/>
            <person name="Marsh M.E."/>
            <person name="Mackinder L."/>
            <person name="Mock T."/>
            <person name="Mueller-Roeber B."/>
            <person name="Pagarete A."/>
            <person name="Parker M."/>
            <person name="Probert I."/>
            <person name="Quesneville H."/>
            <person name="Raines C."/>
            <person name="Rensing S.A."/>
            <person name="Riano-Pachon D.M."/>
            <person name="Richier S."/>
            <person name="Rokitta S."/>
            <person name="Shiraiwa Y."/>
            <person name="Soanes D.M."/>
            <person name="van der Giezen M."/>
            <person name="Wahlund T.M."/>
            <person name="Williams B."/>
            <person name="Wilson W."/>
            <person name="Wolfe G."/>
            <person name="Wurch L.L."/>
        </authorList>
    </citation>
    <scope>NUCLEOTIDE SEQUENCE</scope>
</reference>
<feature type="domain" description="Protein kinase" evidence="10">
    <location>
        <begin position="499"/>
        <end position="777"/>
    </location>
</feature>
<dbReference type="Pfam" id="PF00069">
    <property type="entry name" value="Pkinase"/>
    <property type="match status" value="2"/>
</dbReference>
<dbReference type="AlphaFoldDB" id="A0A0D3IUB0"/>
<feature type="region of interest" description="Disordered" evidence="9">
    <location>
        <begin position="83"/>
        <end position="110"/>
    </location>
</feature>
<dbReference type="GO" id="GO:0005737">
    <property type="term" value="C:cytoplasm"/>
    <property type="evidence" value="ECO:0007669"/>
    <property type="project" value="TreeGrafter"/>
</dbReference>
<dbReference type="Gene3D" id="1.10.510.10">
    <property type="entry name" value="Transferase(Phosphotransferase) domain 1"/>
    <property type="match status" value="1"/>
</dbReference>
<dbReference type="InterPro" id="IPR000719">
    <property type="entry name" value="Prot_kinase_dom"/>
</dbReference>
<dbReference type="InterPro" id="IPR008271">
    <property type="entry name" value="Ser/Thr_kinase_AS"/>
</dbReference>
<evidence type="ECO:0000313" key="12">
    <source>
        <dbReference type="Proteomes" id="UP000013827"/>
    </source>
</evidence>
<dbReference type="PANTHER" id="PTHR48012">
    <property type="entry name" value="STERILE20-LIKE KINASE, ISOFORM B-RELATED"/>
    <property type="match status" value="1"/>
</dbReference>
<feature type="compositionally biased region" description="Basic and acidic residues" evidence="9">
    <location>
        <begin position="302"/>
        <end position="321"/>
    </location>
</feature>
<dbReference type="PaxDb" id="2903-EOD14845"/>
<keyword evidence="2" id="KW-0723">Serine/threonine-protein kinase</keyword>
<keyword evidence="5" id="KW-0418">Kinase</keyword>
<dbReference type="GeneID" id="17261129"/>
<feature type="compositionally biased region" description="Low complexity" evidence="9">
    <location>
        <begin position="378"/>
        <end position="391"/>
    </location>
</feature>
<accession>A0A0D3IUB0</accession>
<dbReference type="PANTHER" id="PTHR48012:SF10">
    <property type="entry name" value="FI20177P1"/>
    <property type="match status" value="1"/>
</dbReference>
<dbReference type="PROSITE" id="PS50011">
    <property type="entry name" value="PROTEIN_KINASE_DOM"/>
    <property type="match status" value="1"/>
</dbReference>
<dbReference type="InterPro" id="IPR050629">
    <property type="entry name" value="STE20/SPS1-PAK"/>
</dbReference>
<keyword evidence="4" id="KW-0547">Nucleotide-binding</keyword>
<dbReference type="GO" id="GO:0005524">
    <property type="term" value="F:ATP binding"/>
    <property type="evidence" value="ECO:0007669"/>
    <property type="project" value="UniProtKB-KW"/>
</dbReference>
<dbReference type="EnsemblProtists" id="EOD14845">
    <property type="protein sequence ID" value="EOD14845"/>
    <property type="gene ID" value="EMIHUDRAFT_461629"/>
</dbReference>
<dbReference type="eggNOG" id="KOG0574">
    <property type="taxonomic scope" value="Eukaryota"/>
</dbReference>
<evidence type="ECO:0000256" key="2">
    <source>
        <dbReference type="ARBA" id="ARBA00022527"/>
    </source>
</evidence>
<evidence type="ECO:0000256" key="4">
    <source>
        <dbReference type="ARBA" id="ARBA00022741"/>
    </source>
</evidence>
<feature type="compositionally biased region" description="Polar residues" evidence="9">
    <location>
        <begin position="462"/>
        <end position="472"/>
    </location>
</feature>
<evidence type="ECO:0000256" key="7">
    <source>
        <dbReference type="ARBA" id="ARBA00047899"/>
    </source>
</evidence>
<evidence type="ECO:0000256" key="1">
    <source>
        <dbReference type="ARBA" id="ARBA00008874"/>
    </source>
</evidence>
<keyword evidence="12" id="KW-1185">Reference proteome</keyword>
<feature type="compositionally biased region" description="Pro residues" evidence="9">
    <location>
        <begin position="248"/>
        <end position="258"/>
    </location>
</feature>
<feature type="compositionally biased region" description="Low complexity" evidence="9">
    <location>
        <begin position="829"/>
        <end position="838"/>
    </location>
</feature>
<feature type="region of interest" description="Disordered" evidence="9">
    <location>
        <begin position="798"/>
        <end position="838"/>
    </location>
</feature>
<reference evidence="11" key="2">
    <citation type="submission" date="2024-10" db="UniProtKB">
        <authorList>
            <consortium name="EnsemblProtists"/>
        </authorList>
    </citation>
    <scope>IDENTIFICATION</scope>
</reference>
<evidence type="ECO:0000256" key="9">
    <source>
        <dbReference type="SAM" id="MobiDB-lite"/>
    </source>
</evidence>
<evidence type="ECO:0000256" key="8">
    <source>
        <dbReference type="ARBA" id="ARBA00048679"/>
    </source>
</evidence>
<feature type="compositionally biased region" description="Low complexity" evidence="9">
    <location>
        <begin position="231"/>
        <end position="245"/>
    </location>
</feature>
<dbReference type="GO" id="GO:0004674">
    <property type="term" value="F:protein serine/threonine kinase activity"/>
    <property type="evidence" value="ECO:0007669"/>
    <property type="project" value="UniProtKB-KW"/>
</dbReference>
<evidence type="ECO:0000313" key="11">
    <source>
        <dbReference type="EnsemblProtists" id="EOD14845"/>
    </source>
</evidence>
<proteinExistence type="inferred from homology"/>
<dbReference type="Proteomes" id="UP000013827">
    <property type="component" value="Unassembled WGS sequence"/>
</dbReference>
<feature type="compositionally biased region" description="Basic and acidic residues" evidence="9">
    <location>
        <begin position="278"/>
        <end position="288"/>
    </location>
</feature>
<dbReference type="KEGG" id="ehx:EMIHUDRAFT_461629"/>
<keyword evidence="6" id="KW-0067">ATP-binding</keyword>
<dbReference type="SUPFAM" id="SSF56112">
    <property type="entry name" value="Protein kinase-like (PK-like)"/>
    <property type="match status" value="1"/>
</dbReference>
<feature type="compositionally biased region" description="Basic and acidic residues" evidence="9">
    <location>
        <begin position="218"/>
        <end position="230"/>
    </location>
</feature>
<evidence type="ECO:0000259" key="10">
    <source>
        <dbReference type="PROSITE" id="PS50011"/>
    </source>
</evidence>
<feature type="compositionally biased region" description="Basic and acidic residues" evidence="9">
    <location>
        <begin position="808"/>
        <end position="828"/>
    </location>
</feature>
<sequence length="838" mass="89572">MTSEDRATRTSRRDSAREAASDARTRASELRIEGLDADADVLDKLVGVLDEVAAGKLRGATTGKLVDNAKKEIARLGVKNPTSKTRELFPSAPSSFEGSFDQGHEEGESEETLPAYVTSEYVASPRQHQNGAVTVKRGQLVDVIMNVDPPPPNGWMSVIVRPESGVAGEGANVIVTIVPDGPAAEDGLVRRGERVVAAADDVVEPAVAAVAVAVDPGLSKRDSDAEREVNITRTITRVRSSTIASEASPPPPGRPPPKLDLSGLRPEGSPIPTRVKSPLRDAPPRRQSDMLSPSPRGGGSQRRSDMRRSDQRRSDQRRSDLRGSAVAENHSERYSAENQSAGGRGVQYSDSDSEGEHSERFSAESYFAGERSPRESSRLSARGGSRRQSAEVISSGGSTPRSARGEAPASFELQIGGGGAPPPARHPVNPYLHPALFDASGTPKPLPLNGPPSQFDPMTESPLATTSSGTSPRQDRPNHRASRASAAEGSPRARARVETKLRRHIGTGANGSVYVGECGGEEVLSLEPATCEDIKNEIRILRNCDCEHIDAFVREYQMRSTLWVVMEFCEAGSTLDVMRKVGRGFDEPCVAGICRGVLRALEYMHVERKVIHRDIKAANVLLDARGGVKLADLGVVAQLQHTMSKRGTMIGTPHWMAPESLGLNPSGGGYNPKGGGRPPCQFPPPPAGAFVAFSRGACPVDVWGLGITAIELVEMKPPFNSASSVYEAMMHICQGPAATLKPETDASPLLREFISASLVKDPNERPAAGDLLQHPFLKKASAEALASIVARLLDGEFDAPPAPPKAVESLRDSFDASSRRSSLRDSFRDSLASFQSEV</sequence>
<dbReference type="OMA" id="PATCEDI"/>
<evidence type="ECO:0000256" key="5">
    <source>
        <dbReference type="ARBA" id="ARBA00022777"/>
    </source>
</evidence>
<dbReference type="HOGENOM" id="CLU_339338_0_0_1"/>
<dbReference type="InterPro" id="IPR011009">
    <property type="entry name" value="Kinase-like_dom_sf"/>
</dbReference>
<dbReference type="STRING" id="2903.R1DK39"/>
<dbReference type="SMART" id="SM00220">
    <property type="entry name" value="S_TKc"/>
    <property type="match status" value="1"/>
</dbReference>
<dbReference type="PROSITE" id="PS00108">
    <property type="entry name" value="PROTEIN_KINASE_ST"/>
    <property type="match status" value="1"/>
</dbReference>
<protein>
    <recommendedName>
        <fullName evidence="10">Protein kinase domain-containing protein</fullName>
    </recommendedName>
</protein>
<name>A0A0D3IUB0_EMIH1</name>
<comment type="similarity">
    <text evidence="1">Belongs to the protein kinase superfamily. STE Ser/Thr protein kinase family. STE20 subfamily.</text>
</comment>
<comment type="catalytic activity">
    <reaction evidence="7">
        <text>L-threonyl-[protein] + ATP = O-phospho-L-threonyl-[protein] + ADP + H(+)</text>
        <dbReference type="Rhea" id="RHEA:46608"/>
        <dbReference type="Rhea" id="RHEA-COMP:11060"/>
        <dbReference type="Rhea" id="RHEA-COMP:11605"/>
        <dbReference type="ChEBI" id="CHEBI:15378"/>
        <dbReference type="ChEBI" id="CHEBI:30013"/>
        <dbReference type="ChEBI" id="CHEBI:30616"/>
        <dbReference type="ChEBI" id="CHEBI:61977"/>
        <dbReference type="ChEBI" id="CHEBI:456216"/>
        <dbReference type="EC" id="2.7.11.1"/>
    </reaction>
</comment>
<feature type="region of interest" description="Disordered" evidence="9">
    <location>
        <begin position="218"/>
        <end position="495"/>
    </location>
</feature>